<accession>A0A9P8W6P5</accession>
<evidence type="ECO:0000256" key="2">
    <source>
        <dbReference type="SAM" id="Phobius"/>
    </source>
</evidence>
<proteinExistence type="predicted"/>
<dbReference type="Proteomes" id="UP000777438">
    <property type="component" value="Unassembled WGS sequence"/>
</dbReference>
<organism evidence="3 4">
    <name type="scientific">Thelonectria olida</name>
    <dbReference type="NCBI Taxonomy" id="1576542"/>
    <lineage>
        <taxon>Eukaryota</taxon>
        <taxon>Fungi</taxon>
        <taxon>Dikarya</taxon>
        <taxon>Ascomycota</taxon>
        <taxon>Pezizomycotina</taxon>
        <taxon>Sordariomycetes</taxon>
        <taxon>Hypocreomycetidae</taxon>
        <taxon>Hypocreales</taxon>
        <taxon>Nectriaceae</taxon>
        <taxon>Thelonectria</taxon>
    </lineage>
</organism>
<comment type="caution">
    <text evidence="3">The sequence shown here is derived from an EMBL/GenBank/DDBJ whole genome shotgun (WGS) entry which is preliminary data.</text>
</comment>
<dbReference type="OrthoDB" id="2126185at2759"/>
<feature type="transmembrane region" description="Helical" evidence="2">
    <location>
        <begin position="217"/>
        <end position="240"/>
    </location>
</feature>
<feature type="region of interest" description="Disordered" evidence="1">
    <location>
        <begin position="472"/>
        <end position="525"/>
    </location>
</feature>
<evidence type="ECO:0000256" key="1">
    <source>
        <dbReference type="SAM" id="MobiDB-lite"/>
    </source>
</evidence>
<name>A0A9P8W6P5_9HYPO</name>
<gene>
    <name evidence="3" type="ORF">B0T10DRAFT_59835</name>
</gene>
<dbReference type="AlphaFoldDB" id="A0A9P8W6P5"/>
<keyword evidence="2" id="KW-0472">Membrane</keyword>
<reference evidence="3 4" key="1">
    <citation type="journal article" date="2021" name="Nat. Commun.">
        <title>Genetic determinants of endophytism in the Arabidopsis root mycobiome.</title>
        <authorList>
            <person name="Mesny F."/>
            <person name="Miyauchi S."/>
            <person name="Thiergart T."/>
            <person name="Pickel B."/>
            <person name="Atanasova L."/>
            <person name="Karlsson M."/>
            <person name="Huettel B."/>
            <person name="Barry K.W."/>
            <person name="Haridas S."/>
            <person name="Chen C."/>
            <person name="Bauer D."/>
            <person name="Andreopoulos W."/>
            <person name="Pangilinan J."/>
            <person name="LaButti K."/>
            <person name="Riley R."/>
            <person name="Lipzen A."/>
            <person name="Clum A."/>
            <person name="Drula E."/>
            <person name="Henrissat B."/>
            <person name="Kohler A."/>
            <person name="Grigoriev I.V."/>
            <person name="Martin F.M."/>
            <person name="Hacquard S."/>
        </authorList>
    </citation>
    <scope>NUCLEOTIDE SEQUENCE [LARGE SCALE GENOMIC DNA]</scope>
    <source>
        <strain evidence="3 4">MPI-CAGE-CH-0241</strain>
    </source>
</reference>
<feature type="transmembrane region" description="Helical" evidence="2">
    <location>
        <begin position="270"/>
        <end position="290"/>
    </location>
</feature>
<feature type="compositionally biased region" description="Basic residues" evidence="1">
    <location>
        <begin position="486"/>
        <end position="498"/>
    </location>
</feature>
<keyword evidence="2" id="KW-0812">Transmembrane</keyword>
<feature type="transmembrane region" description="Helical" evidence="2">
    <location>
        <begin position="407"/>
        <end position="427"/>
    </location>
</feature>
<feature type="transmembrane region" description="Helical" evidence="2">
    <location>
        <begin position="302"/>
        <end position="321"/>
    </location>
</feature>
<feature type="transmembrane region" description="Helical" evidence="2">
    <location>
        <begin position="103"/>
        <end position="124"/>
    </location>
</feature>
<keyword evidence="4" id="KW-1185">Reference proteome</keyword>
<evidence type="ECO:0000313" key="4">
    <source>
        <dbReference type="Proteomes" id="UP000777438"/>
    </source>
</evidence>
<keyword evidence="2" id="KW-1133">Transmembrane helix</keyword>
<evidence type="ECO:0000313" key="3">
    <source>
        <dbReference type="EMBL" id="KAH6888701.1"/>
    </source>
</evidence>
<feature type="transmembrane region" description="Helical" evidence="2">
    <location>
        <begin position="186"/>
        <end position="205"/>
    </location>
</feature>
<protein>
    <submittedName>
        <fullName evidence="3">Uncharacterized protein</fullName>
    </submittedName>
</protein>
<dbReference type="EMBL" id="JAGPYM010000012">
    <property type="protein sequence ID" value="KAH6888701.1"/>
    <property type="molecule type" value="Genomic_DNA"/>
</dbReference>
<sequence length="560" mass="62029">MPKFPATLWRWDLLRPTTNTGPFHKLQSFITDFTNDNNLPDQLLPMAPVSLERDISYGPAAVVASHAVAAVYLMVEAGRSLHRAYQNLGPSQDTRGQIARRNVLLPLFAGLALISLARAVYGAVDYGVLSYKVWASTYGLELPVRLYGDKGIFGENATPVYLNHWLNDTPIYLDALQILTEKPRRFWWGQQLDLGLISWSMFLAIEGRRRNIRLLWGYQLLGQIVSLAFAQNLFFVAMLLTPVPLPVQAGGSSPLARFARLVFPQKPANWTPNVSVFAILLTLNYANIFWAPTQFGDASFKYWVLASRALTTAPLLVQYVIPASWGSRYRDIGDVYGTYKTLFKAISVVTFLLHLRTSLPALFFNEPDPHRHRHSVYLTSDVERRFAWERTTSAFGRLLESTSDHPVVGLVGADVILASVSIGFWVATRAMNTFDILACTMPGFSGQQEPEDKPAKPVTMAWWEAKALMSGANGTGVEAEEESPSRRRGRRRKSKSKTKKNEPDDGAYKPAPSEVSATEGDVLPSDDWDWESAAVVWGLTALGGLGLGSAGAYGSEIIAV</sequence>